<comment type="caution">
    <text evidence="9">The sequence shown here is derived from an EMBL/GenBank/DDBJ whole genome shotgun (WGS) entry which is preliminary data.</text>
</comment>
<feature type="transmembrane region" description="Helical" evidence="6">
    <location>
        <begin position="344"/>
        <end position="370"/>
    </location>
</feature>
<organism evidence="9 10">
    <name type="scientific">Lacihabitans soyangensis</name>
    <dbReference type="NCBI Taxonomy" id="869394"/>
    <lineage>
        <taxon>Bacteria</taxon>
        <taxon>Pseudomonadati</taxon>
        <taxon>Bacteroidota</taxon>
        <taxon>Cytophagia</taxon>
        <taxon>Cytophagales</taxon>
        <taxon>Leadbetterellaceae</taxon>
        <taxon>Lacihabitans</taxon>
    </lineage>
</organism>
<feature type="domain" description="MacB-like periplasmic core" evidence="8">
    <location>
        <begin position="20"/>
        <end position="233"/>
    </location>
</feature>
<evidence type="ECO:0000256" key="1">
    <source>
        <dbReference type="ARBA" id="ARBA00004651"/>
    </source>
</evidence>
<evidence type="ECO:0000256" key="3">
    <source>
        <dbReference type="ARBA" id="ARBA00022692"/>
    </source>
</evidence>
<dbReference type="InterPro" id="IPR050250">
    <property type="entry name" value="Macrolide_Exporter_MacB"/>
</dbReference>
<dbReference type="PROSITE" id="PS51257">
    <property type="entry name" value="PROKAR_LIPOPROTEIN"/>
    <property type="match status" value="1"/>
</dbReference>
<evidence type="ECO:0000256" key="6">
    <source>
        <dbReference type="SAM" id="Phobius"/>
    </source>
</evidence>
<feature type="transmembrane region" description="Helical" evidence="6">
    <location>
        <begin position="769"/>
        <end position="790"/>
    </location>
</feature>
<dbReference type="RefSeq" id="WP_255039618.1">
    <property type="nucleotide sequence ID" value="NZ_RJUF01000194.1"/>
</dbReference>
<keyword evidence="3 6" id="KW-0812">Transmembrane</keyword>
<feature type="transmembrane region" description="Helical" evidence="6">
    <location>
        <begin position="717"/>
        <end position="749"/>
    </location>
</feature>
<feature type="transmembrane region" description="Helical" evidence="6">
    <location>
        <begin position="21"/>
        <end position="41"/>
    </location>
</feature>
<dbReference type="EMBL" id="RJUF01000194">
    <property type="protein sequence ID" value="MCP9765912.1"/>
    <property type="molecule type" value="Genomic_DNA"/>
</dbReference>
<evidence type="ECO:0000256" key="4">
    <source>
        <dbReference type="ARBA" id="ARBA00022989"/>
    </source>
</evidence>
<feature type="domain" description="ABC3 transporter permease C-terminal" evidence="7">
    <location>
        <begin position="684"/>
        <end position="797"/>
    </location>
</feature>
<dbReference type="GO" id="GO:0005886">
    <property type="term" value="C:plasma membrane"/>
    <property type="evidence" value="ECO:0007669"/>
    <property type="project" value="UniProtKB-SubCell"/>
</dbReference>
<feature type="transmembrane region" description="Helical" evidence="6">
    <location>
        <begin position="293"/>
        <end position="315"/>
    </location>
</feature>
<keyword evidence="2" id="KW-1003">Cell membrane</keyword>
<dbReference type="AlphaFoldDB" id="A0AAE3H7J0"/>
<accession>A0AAE3H7J0</accession>
<proteinExistence type="predicted"/>
<keyword evidence="10" id="KW-1185">Reference proteome</keyword>
<dbReference type="GO" id="GO:0022857">
    <property type="term" value="F:transmembrane transporter activity"/>
    <property type="evidence" value="ECO:0007669"/>
    <property type="project" value="TreeGrafter"/>
</dbReference>
<protein>
    <submittedName>
        <fullName evidence="9">FtsX-like permease family protein</fullName>
    </submittedName>
</protein>
<dbReference type="Pfam" id="PF12704">
    <property type="entry name" value="MacB_PCD"/>
    <property type="match status" value="1"/>
</dbReference>
<feature type="transmembrane region" description="Helical" evidence="6">
    <location>
        <begin position="390"/>
        <end position="414"/>
    </location>
</feature>
<evidence type="ECO:0000256" key="5">
    <source>
        <dbReference type="ARBA" id="ARBA00023136"/>
    </source>
</evidence>
<dbReference type="PANTHER" id="PTHR30572:SF18">
    <property type="entry name" value="ABC-TYPE MACROLIDE FAMILY EXPORT SYSTEM PERMEASE COMPONENT 2"/>
    <property type="match status" value="1"/>
</dbReference>
<dbReference type="PANTHER" id="PTHR30572">
    <property type="entry name" value="MEMBRANE COMPONENT OF TRANSPORTER-RELATED"/>
    <property type="match status" value="1"/>
</dbReference>
<evidence type="ECO:0000259" key="8">
    <source>
        <dbReference type="Pfam" id="PF12704"/>
    </source>
</evidence>
<feature type="domain" description="ABC3 transporter permease C-terminal" evidence="7">
    <location>
        <begin position="299"/>
        <end position="416"/>
    </location>
</feature>
<dbReference type="Proteomes" id="UP001204144">
    <property type="component" value="Unassembled WGS sequence"/>
</dbReference>
<dbReference type="InterPro" id="IPR025857">
    <property type="entry name" value="MacB_PCD"/>
</dbReference>
<evidence type="ECO:0000259" key="7">
    <source>
        <dbReference type="Pfam" id="PF02687"/>
    </source>
</evidence>
<comment type="subcellular location">
    <subcellularLocation>
        <location evidence="1">Cell membrane</location>
        <topology evidence="1">Multi-pass membrane protein</topology>
    </subcellularLocation>
</comment>
<reference evidence="9 10" key="1">
    <citation type="submission" date="2018-11" db="EMBL/GenBank/DDBJ databases">
        <title>Novel bacteria species description.</title>
        <authorList>
            <person name="Han J.-H."/>
        </authorList>
    </citation>
    <scope>NUCLEOTIDE SEQUENCE [LARGE SCALE GENOMIC DNA]</scope>
    <source>
        <strain evidence="9 10">KCTC23259</strain>
    </source>
</reference>
<keyword evidence="5 6" id="KW-0472">Membrane</keyword>
<evidence type="ECO:0000313" key="9">
    <source>
        <dbReference type="EMBL" id="MCP9765912.1"/>
    </source>
</evidence>
<name>A0AAE3H7J0_9BACT</name>
<dbReference type="Pfam" id="PF02687">
    <property type="entry name" value="FtsX"/>
    <property type="match status" value="2"/>
</dbReference>
<sequence>MIRNYFKIAWRNLVKNIGFSAINILGLALGIACCLFIFLYIGDELSFDSFHEKADRVYRINLDVKFGGTEQSVATTSDPLGPTLKKDYPQVENYVRLYSAGPFLVKKSGTIDNTREEKVLFADSTVFEVFTFPLEIGNPKLVLSEPNTIVLSRTSATRYFGNQNPIGQILKLDNNKDFKITGVMKDIPENSHIKAEFFISMKSLNYNWNNFLADNFHTYILLHRGVNPNSFDAYFDQIVKKYIGPELLKAIGSTLDDFKKSGSYFRYSMIPLTDIHLKSKQTLELGVNSDIQYIYIFSIVALVVLLIACINFMNLSTAQSSKRGKEVGIRKVLGSGRIQLMVQFFAECVLLSFFALITALILVIILLPFFNDISNKSLIINNLFSFKFLLFITTLPIIVGLLAGSYPAIFLSSFEPIKVLKGRLNLKGGSLRNVLVIFQFATSIVLIIGTVIIYRQINFIQQKNLGFNKDQVLIIKDAYALGKQAIPFKEEVVKLKGVQNGTLSGFLPTPSNRNNTIIFPEGQIDQNKGVNIGSWDIDYDYIETMGISITNGRNFSKEFGTDSSGLILNETAAKLLGFSNPINEGVNLFMDDKKKIYRIVGVVKDFHFESLRNNIGALCMRLKYNNGNISFKLDAKNDIQSTIKQIEGKWAQMAPGQPFNYTFMDESFNNIYKAEQRIGKISLAFAFLTIFVACMGLFGLVTFIAEQRIKEIGIRKVLGASVVAIISLLSQDFVKLVIVSFSIASPIAYYTMNKWLQDFEFRANIEWPIFALAGLGAILICVLTVSYQAIKAALMNPVKSLKTE</sequence>
<dbReference type="InterPro" id="IPR003838">
    <property type="entry name" value="ABC3_permease_C"/>
</dbReference>
<feature type="transmembrane region" description="Helical" evidence="6">
    <location>
        <begin position="683"/>
        <end position="705"/>
    </location>
</feature>
<keyword evidence="4 6" id="KW-1133">Transmembrane helix</keyword>
<evidence type="ECO:0000256" key="2">
    <source>
        <dbReference type="ARBA" id="ARBA00022475"/>
    </source>
</evidence>
<evidence type="ECO:0000313" key="10">
    <source>
        <dbReference type="Proteomes" id="UP001204144"/>
    </source>
</evidence>
<gene>
    <name evidence="9" type="ORF">EGI31_23500</name>
</gene>
<feature type="transmembrane region" description="Helical" evidence="6">
    <location>
        <begin position="434"/>
        <end position="454"/>
    </location>
</feature>